<dbReference type="EMBL" id="JAUDZG010000004">
    <property type="protein sequence ID" value="KAK3306209.1"/>
    <property type="molecule type" value="Genomic_DNA"/>
</dbReference>
<proteinExistence type="predicted"/>
<name>A0AAJ0GUA5_9PEZI</name>
<protein>
    <recommendedName>
        <fullName evidence="4">Secreted protein</fullName>
    </recommendedName>
</protein>
<comment type="caution">
    <text evidence="2">The sequence shown here is derived from an EMBL/GenBank/DDBJ whole genome shotgun (WGS) entry which is preliminary data.</text>
</comment>
<keyword evidence="1" id="KW-0732">Signal</keyword>
<feature type="chain" id="PRO_5042463342" description="Secreted protein" evidence="1">
    <location>
        <begin position="36"/>
        <end position="99"/>
    </location>
</feature>
<dbReference type="RefSeq" id="XP_062721989.1">
    <property type="nucleotide sequence ID" value="XM_062862816.1"/>
</dbReference>
<keyword evidence="3" id="KW-1185">Reference proteome</keyword>
<evidence type="ECO:0000256" key="1">
    <source>
        <dbReference type="SAM" id="SignalP"/>
    </source>
</evidence>
<sequence length="99" mass="10521">MISYCKPPMYSGQVLGLCCILCICTCNSLIASVECDSKDLILVTCSPTLTAGNSATQRGLSPMETLLDRVPFSAVGPSGNMGKHVSIDFFVVAQPPNEY</sequence>
<gene>
    <name evidence="2" type="ORF">B0T15DRAFT_221683</name>
</gene>
<evidence type="ECO:0008006" key="4">
    <source>
        <dbReference type="Google" id="ProtNLM"/>
    </source>
</evidence>
<dbReference type="Proteomes" id="UP001273166">
    <property type="component" value="Unassembled WGS sequence"/>
</dbReference>
<reference evidence="2" key="2">
    <citation type="submission" date="2023-06" db="EMBL/GenBank/DDBJ databases">
        <authorList>
            <consortium name="Lawrence Berkeley National Laboratory"/>
            <person name="Mondo S.J."/>
            <person name="Hensen N."/>
            <person name="Bonometti L."/>
            <person name="Westerberg I."/>
            <person name="Brannstrom I.O."/>
            <person name="Guillou S."/>
            <person name="Cros-Aarteil S."/>
            <person name="Calhoun S."/>
            <person name="Haridas S."/>
            <person name="Kuo A."/>
            <person name="Pangilinan J."/>
            <person name="Riley R."/>
            <person name="Labutti K."/>
            <person name="Andreopoulos B."/>
            <person name="Lipzen A."/>
            <person name="Chen C."/>
            <person name="Yanf M."/>
            <person name="Daum C."/>
            <person name="Ng V."/>
            <person name="Clum A."/>
            <person name="Steindorff A."/>
            <person name="Ohm R."/>
            <person name="Martin F."/>
            <person name="Silar P."/>
            <person name="Natvig D."/>
            <person name="Lalanne C."/>
            <person name="Gautier V."/>
            <person name="Ament-Velasquez S.L."/>
            <person name="Kruys A."/>
            <person name="Hutchinson M.I."/>
            <person name="Powell A.J."/>
            <person name="Barry K."/>
            <person name="Miller A.N."/>
            <person name="Grigoriev I.V."/>
            <person name="Debuchy R."/>
            <person name="Gladieux P."/>
            <person name="Thoren M.H."/>
            <person name="Johannesson H."/>
        </authorList>
    </citation>
    <scope>NUCLEOTIDE SEQUENCE</scope>
    <source>
        <strain evidence="2">CBS 333.67</strain>
    </source>
</reference>
<dbReference type="GeneID" id="87881645"/>
<organism evidence="2 3">
    <name type="scientific">Chaetomium strumarium</name>
    <dbReference type="NCBI Taxonomy" id="1170767"/>
    <lineage>
        <taxon>Eukaryota</taxon>
        <taxon>Fungi</taxon>
        <taxon>Dikarya</taxon>
        <taxon>Ascomycota</taxon>
        <taxon>Pezizomycotina</taxon>
        <taxon>Sordariomycetes</taxon>
        <taxon>Sordariomycetidae</taxon>
        <taxon>Sordariales</taxon>
        <taxon>Chaetomiaceae</taxon>
        <taxon>Chaetomium</taxon>
    </lineage>
</organism>
<accession>A0AAJ0GUA5</accession>
<feature type="signal peptide" evidence="1">
    <location>
        <begin position="1"/>
        <end position="35"/>
    </location>
</feature>
<reference evidence="2" key="1">
    <citation type="journal article" date="2023" name="Mol. Phylogenet. Evol.">
        <title>Genome-scale phylogeny and comparative genomics of the fungal order Sordariales.</title>
        <authorList>
            <person name="Hensen N."/>
            <person name="Bonometti L."/>
            <person name="Westerberg I."/>
            <person name="Brannstrom I.O."/>
            <person name="Guillou S."/>
            <person name="Cros-Aarteil S."/>
            <person name="Calhoun S."/>
            <person name="Haridas S."/>
            <person name="Kuo A."/>
            <person name="Mondo S."/>
            <person name="Pangilinan J."/>
            <person name="Riley R."/>
            <person name="LaButti K."/>
            <person name="Andreopoulos B."/>
            <person name="Lipzen A."/>
            <person name="Chen C."/>
            <person name="Yan M."/>
            <person name="Daum C."/>
            <person name="Ng V."/>
            <person name="Clum A."/>
            <person name="Steindorff A."/>
            <person name="Ohm R.A."/>
            <person name="Martin F."/>
            <person name="Silar P."/>
            <person name="Natvig D.O."/>
            <person name="Lalanne C."/>
            <person name="Gautier V."/>
            <person name="Ament-Velasquez S.L."/>
            <person name="Kruys A."/>
            <person name="Hutchinson M.I."/>
            <person name="Powell A.J."/>
            <person name="Barry K."/>
            <person name="Miller A.N."/>
            <person name="Grigoriev I.V."/>
            <person name="Debuchy R."/>
            <person name="Gladieux P."/>
            <person name="Hiltunen Thoren M."/>
            <person name="Johannesson H."/>
        </authorList>
    </citation>
    <scope>NUCLEOTIDE SEQUENCE</scope>
    <source>
        <strain evidence="2">CBS 333.67</strain>
    </source>
</reference>
<evidence type="ECO:0000313" key="2">
    <source>
        <dbReference type="EMBL" id="KAK3306209.1"/>
    </source>
</evidence>
<dbReference type="AlphaFoldDB" id="A0AAJ0GUA5"/>
<evidence type="ECO:0000313" key="3">
    <source>
        <dbReference type="Proteomes" id="UP001273166"/>
    </source>
</evidence>